<dbReference type="PANTHER" id="PTHR46558:SF4">
    <property type="entry name" value="DNA-BIDING PHAGE PROTEIN"/>
    <property type="match status" value="1"/>
</dbReference>
<dbReference type="SMART" id="SM00530">
    <property type="entry name" value="HTH_XRE"/>
    <property type="match status" value="1"/>
</dbReference>
<keyword evidence="3" id="KW-1185">Reference proteome</keyword>
<sequence>MSVNEKIRKVRESKAWSQEQMSEKLNMSLNGYAKIERGETKLYLDKLEQIAQVFDIDVVELMQSDGKNICFQIESPVLGAIYQGVGESSLLIEIERLRLTLSHSQEVLVSTQKLLADKEEWTKNLVEQKDAEIHALKEIIALLKQNSKNNHSR</sequence>
<reference evidence="2 3" key="1">
    <citation type="submission" date="2020-12" db="EMBL/GenBank/DDBJ databases">
        <title>ASc-MMNZ-VFA-070.</title>
        <authorList>
            <person name="Schryvers A."/>
            <person name="Mostafa Nazari M."/>
            <person name="Farshchi Andisi V."/>
            <person name="Timsit E."/>
            <person name="Walter Morck D."/>
        </authorList>
    </citation>
    <scope>NUCLEOTIDE SEQUENCE [LARGE SCALE GENOMIC DNA]</scope>
    <source>
        <strain evidence="2 3">ASc-MMNZ-VFA-070</strain>
    </source>
</reference>
<dbReference type="Pfam" id="PF01381">
    <property type="entry name" value="HTH_3"/>
    <property type="match status" value="1"/>
</dbReference>
<evidence type="ECO:0000313" key="2">
    <source>
        <dbReference type="EMBL" id="QQF82804.1"/>
    </source>
</evidence>
<dbReference type="PANTHER" id="PTHR46558">
    <property type="entry name" value="TRACRIPTIONAL REGULATORY PROTEIN-RELATED-RELATED"/>
    <property type="match status" value="1"/>
</dbReference>
<dbReference type="OrthoDB" id="5678656at2"/>
<accession>A0A9Q7E5U1</accession>
<proteinExistence type="predicted"/>
<organism evidence="2 3">
    <name type="scientific">Histophilus somni</name>
    <name type="common">Haemophilus somnus</name>
    <dbReference type="NCBI Taxonomy" id="731"/>
    <lineage>
        <taxon>Bacteria</taxon>
        <taxon>Pseudomonadati</taxon>
        <taxon>Pseudomonadota</taxon>
        <taxon>Gammaproteobacteria</taxon>
        <taxon>Pasteurellales</taxon>
        <taxon>Pasteurellaceae</taxon>
        <taxon>Histophilus</taxon>
    </lineage>
</organism>
<dbReference type="EMBL" id="CP066558">
    <property type="protein sequence ID" value="QQF82804.1"/>
    <property type="molecule type" value="Genomic_DNA"/>
</dbReference>
<gene>
    <name evidence="2" type="ORF">JFL49_02485</name>
</gene>
<evidence type="ECO:0000313" key="3">
    <source>
        <dbReference type="Proteomes" id="UP000595373"/>
    </source>
</evidence>
<keyword evidence="1" id="KW-0238">DNA-binding</keyword>
<dbReference type="CDD" id="cd00093">
    <property type="entry name" value="HTH_XRE"/>
    <property type="match status" value="1"/>
</dbReference>
<dbReference type="AlphaFoldDB" id="A0A9Q7E5U1"/>
<dbReference type="InterPro" id="IPR010982">
    <property type="entry name" value="Lambda_DNA-bd_dom_sf"/>
</dbReference>
<dbReference type="InterPro" id="IPR001387">
    <property type="entry name" value="Cro/C1-type_HTH"/>
</dbReference>
<evidence type="ECO:0000256" key="1">
    <source>
        <dbReference type="ARBA" id="ARBA00023125"/>
    </source>
</evidence>
<dbReference type="SUPFAM" id="SSF47413">
    <property type="entry name" value="lambda repressor-like DNA-binding domains"/>
    <property type="match status" value="1"/>
</dbReference>
<dbReference type="PROSITE" id="PS50943">
    <property type="entry name" value="HTH_CROC1"/>
    <property type="match status" value="1"/>
</dbReference>
<dbReference type="GO" id="GO:0003677">
    <property type="term" value="F:DNA binding"/>
    <property type="evidence" value="ECO:0007669"/>
    <property type="project" value="UniProtKB-KW"/>
</dbReference>
<dbReference type="Gene3D" id="1.10.260.40">
    <property type="entry name" value="lambda repressor-like DNA-binding domains"/>
    <property type="match status" value="1"/>
</dbReference>
<dbReference type="Proteomes" id="UP000595373">
    <property type="component" value="Chromosome"/>
</dbReference>
<name>A0A9Q7E5U1_HISSO</name>
<protein>
    <submittedName>
        <fullName evidence="2">Helix-turn-helix transcriptional regulator</fullName>
    </submittedName>
</protein>
<dbReference type="RefSeq" id="WP_075293459.1">
    <property type="nucleotide sequence ID" value="NZ_CP018802.1"/>
</dbReference>